<dbReference type="Gene3D" id="3.40.1710.10">
    <property type="entry name" value="abc type-2 transporter like domain"/>
    <property type="match status" value="1"/>
</dbReference>
<evidence type="ECO:0000259" key="7">
    <source>
        <dbReference type="Pfam" id="PF12698"/>
    </source>
</evidence>
<proteinExistence type="predicted"/>
<keyword evidence="2" id="KW-1003">Cell membrane</keyword>
<evidence type="ECO:0000256" key="1">
    <source>
        <dbReference type="ARBA" id="ARBA00004651"/>
    </source>
</evidence>
<feature type="transmembrane region" description="Helical" evidence="6">
    <location>
        <begin position="178"/>
        <end position="202"/>
    </location>
</feature>
<dbReference type="GO" id="GO:0140359">
    <property type="term" value="F:ABC-type transporter activity"/>
    <property type="evidence" value="ECO:0007669"/>
    <property type="project" value="InterPro"/>
</dbReference>
<dbReference type="PANTHER" id="PTHR30294">
    <property type="entry name" value="MEMBRANE COMPONENT OF ABC TRANSPORTER YHHJ-RELATED"/>
    <property type="match status" value="1"/>
</dbReference>
<feature type="transmembrane region" description="Helical" evidence="6">
    <location>
        <begin position="12"/>
        <end position="35"/>
    </location>
</feature>
<dbReference type="Pfam" id="PF12698">
    <property type="entry name" value="ABC2_membrane_3"/>
    <property type="match status" value="1"/>
</dbReference>
<feature type="transmembrane region" description="Helical" evidence="6">
    <location>
        <begin position="348"/>
        <end position="367"/>
    </location>
</feature>
<dbReference type="HOGENOM" id="CLU_057681_0_0_9"/>
<dbReference type="Proteomes" id="UP000006620">
    <property type="component" value="Chromosome"/>
</dbReference>
<organism evidence="8 9">
    <name type="scientific">Paenibacillus mucilaginosus (strain KNP414)</name>
    <dbReference type="NCBI Taxonomy" id="1036673"/>
    <lineage>
        <taxon>Bacteria</taxon>
        <taxon>Bacillati</taxon>
        <taxon>Bacillota</taxon>
        <taxon>Bacilli</taxon>
        <taxon>Bacillales</taxon>
        <taxon>Paenibacillaceae</taxon>
        <taxon>Paenibacillus</taxon>
    </lineage>
</organism>
<evidence type="ECO:0000256" key="6">
    <source>
        <dbReference type="SAM" id="Phobius"/>
    </source>
</evidence>
<evidence type="ECO:0000313" key="8">
    <source>
        <dbReference type="EMBL" id="AEI44861.1"/>
    </source>
</evidence>
<feature type="transmembrane region" description="Helical" evidence="6">
    <location>
        <begin position="222"/>
        <end position="243"/>
    </location>
</feature>
<protein>
    <submittedName>
        <fullName evidence="8">Hypothetical membrane protein</fullName>
    </submittedName>
</protein>
<feature type="domain" description="ABC-2 type transporter transmembrane" evidence="7">
    <location>
        <begin position="16"/>
        <end position="362"/>
    </location>
</feature>
<dbReference type="PANTHER" id="PTHR30294:SF29">
    <property type="entry name" value="MULTIDRUG ABC TRANSPORTER PERMEASE YBHS-RELATED"/>
    <property type="match status" value="1"/>
</dbReference>
<dbReference type="InterPro" id="IPR051449">
    <property type="entry name" value="ABC-2_transporter_component"/>
</dbReference>
<dbReference type="PATRIC" id="fig|1036673.3.peg.5899"/>
<feature type="transmembrane region" description="Helical" evidence="6">
    <location>
        <begin position="293"/>
        <end position="313"/>
    </location>
</feature>
<gene>
    <name evidence="8" type="ordered locus">KNP414_06340</name>
</gene>
<feature type="transmembrane region" description="Helical" evidence="6">
    <location>
        <begin position="263"/>
        <end position="281"/>
    </location>
</feature>
<evidence type="ECO:0000256" key="4">
    <source>
        <dbReference type="ARBA" id="ARBA00022989"/>
    </source>
</evidence>
<dbReference type="RefSeq" id="WP_013920005.1">
    <property type="nucleotide sequence ID" value="NC_015690.1"/>
</dbReference>
<accession>F8FLU5</accession>
<keyword evidence="5 6" id="KW-0472">Membrane</keyword>
<dbReference type="KEGG" id="pms:KNP414_06340"/>
<evidence type="ECO:0000256" key="5">
    <source>
        <dbReference type="ARBA" id="ARBA00023136"/>
    </source>
</evidence>
<keyword evidence="3 6" id="KW-0812">Transmembrane</keyword>
<evidence type="ECO:0000256" key="3">
    <source>
        <dbReference type="ARBA" id="ARBA00022692"/>
    </source>
</evidence>
<evidence type="ECO:0000313" key="9">
    <source>
        <dbReference type="Proteomes" id="UP000006620"/>
    </source>
</evidence>
<dbReference type="InterPro" id="IPR013525">
    <property type="entry name" value="ABC2_TM"/>
</dbReference>
<sequence length="406" mass="44400">MKSQLSEWKYVLTSKFIPSILLAPLIMAAVFGYIFQNGQINEVPVAVVDEDNSLYSRQFTDKINASQYMDVAGVFHEAIAPEKLMANEKFMAVVYLPRGMEQLRFQGKSINIGFLIDNSMPSAIGNIRSGMQELITTENTSLTVGKLKVMGMGDEAAMGMATPLSMQQRLLFNPTSDFIAFMVIGFVNVTALGITSIAAASIVPRLRMEGRLTEALRSPIGLWLRVLPYAVINTISLQLAFGMLKQVGGLRFVSNPVEFLLPLFLYSLTATLMGMAVGWTASEPSKVTLRTYAIVYPSFMLSGVQVATIMFPAPVQFLSNLLPLTWLFKFIRGMGYRGGELKYFTGELGVFVLMIGVYSLIIGLLLWRETRKAAKASADTGLPAAPQEAALPAAAHTTTQVGEIMA</sequence>
<dbReference type="GO" id="GO:0005886">
    <property type="term" value="C:plasma membrane"/>
    <property type="evidence" value="ECO:0007669"/>
    <property type="project" value="UniProtKB-SubCell"/>
</dbReference>
<keyword evidence="4 6" id="KW-1133">Transmembrane helix</keyword>
<name>F8FLU5_PAEMK</name>
<evidence type="ECO:0000256" key="2">
    <source>
        <dbReference type="ARBA" id="ARBA00022475"/>
    </source>
</evidence>
<comment type="subcellular location">
    <subcellularLocation>
        <location evidence="1">Cell membrane</location>
        <topology evidence="1">Multi-pass membrane protein</topology>
    </subcellularLocation>
</comment>
<reference evidence="8 9" key="2">
    <citation type="journal article" date="2013" name="Genome Announc.">
        <title>Genome Sequence of Growth-Improving Paenibacillus mucilaginosus Strain KNP414.</title>
        <authorList>
            <person name="Lu J.J."/>
            <person name="Wang J.F."/>
            <person name="Hu X.F."/>
        </authorList>
    </citation>
    <scope>NUCLEOTIDE SEQUENCE [LARGE SCALE GENOMIC DNA]</scope>
    <source>
        <strain evidence="8 9">KNP414</strain>
    </source>
</reference>
<reference evidence="9" key="1">
    <citation type="submission" date="2011-06" db="EMBL/GenBank/DDBJ databases">
        <title>Complete genome sequence of Paenibacillus mucilaginosus KNP414.</title>
        <authorList>
            <person name="Wang J."/>
            <person name="Hu S."/>
            <person name="Hu X."/>
            <person name="Zhang B."/>
            <person name="Dong D."/>
            <person name="Zhang S."/>
            <person name="Zhao K."/>
            <person name="Wu D."/>
        </authorList>
    </citation>
    <scope>NUCLEOTIDE SEQUENCE [LARGE SCALE GENOMIC DNA]</scope>
    <source>
        <strain evidence="9">KNP414</strain>
    </source>
</reference>
<dbReference type="EMBL" id="CP002869">
    <property type="protein sequence ID" value="AEI44861.1"/>
    <property type="molecule type" value="Genomic_DNA"/>
</dbReference>
<dbReference type="AlphaFoldDB" id="F8FLU5"/>